<dbReference type="AlphaFoldDB" id="A0A8K0J6G5"/>
<dbReference type="Gene3D" id="3.20.20.190">
    <property type="entry name" value="Phosphatidylinositol (PI) phosphodiesterase"/>
    <property type="match status" value="1"/>
</dbReference>
<protein>
    <submittedName>
        <fullName evidence="1">Uncharacterized protein</fullName>
    </submittedName>
</protein>
<sequence length="281" mass="31562">MRPLLMDGRFHAYHGHLLVPPRSVVSGEFHGMVGSSLADMIAEFNNFTSYYPGELYIWDIHQHDARNANNGFRALDDQDHQRLYQELQGIQWRAALPDDKQDLTLRPLDSFISPESKDMRRSSVLIRVPASWAAKTGFPGPKEGFVSADAFPLSSRWSDTHHIDRLVADQTDHLNKMRHSRTSSMHNMDWVLTQSSLQAVFPVQSIIELSRGSWRALYGRFWRALSDTTYPNMLSLDAVHGSSLKALVMTVNKCLAARRCGSLGGKVIMPAPGVDEMGRGA</sequence>
<keyword evidence="2" id="KW-1185">Reference proteome</keyword>
<gene>
    <name evidence="1" type="ORF">E4U42_005065</name>
</gene>
<dbReference type="GO" id="GO:0006629">
    <property type="term" value="P:lipid metabolic process"/>
    <property type="evidence" value="ECO:0007669"/>
    <property type="project" value="InterPro"/>
</dbReference>
<dbReference type="Proteomes" id="UP000811619">
    <property type="component" value="Unassembled WGS sequence"/>
</dbReference>
<evidence type="ECO:0000313" key="2">
    <source>
        <dbReference type="Proteomes" id="UP000811619"/>
    </source>
</evidence>
<dbReference type="SUPFAM" id="SSF51695">
    <property type="entry name" value="PLC-like phosphodiesterases"/>
    <property type="match status" value="1"/>
</dbReference>
<accession>A0A8K0J6G5</accession>
<dbReference type="EMBL" id="SRPY01000466">
    <property type="protein sequence ID" value="KAG5923052.1"/>
    <property type="molecule type" value="Genomic_DNA"/>
</dbReference>
<organism evidence="1 2">
    <name type="scientific">Claviceps africana</name>
    <dbReference type="NCBI Taxonomy" id="83212"/>
    <lineage>
        <taxon>Eukaryota</taxon>
        <taxon>Fungi</taxon>
        <taxon>Dikarya</taxon>
        <taxon>Ascomycota</taxon>
        <taxon>Pezizomycotina</taxon>
        <taxon>Sordariomycetes</taxon>
        <taxon>Hypocreomycetidae</taxon>
        <taxon>Hypocreales</taxon>
        <taxon>Clavicipitaceae</taxon>
        <taxon>Claviceps</taxon>
    </lineage>
</organism>
<dbReference type="InterPro" id="IPR017946">
    <property type="entry name" value="PLC-like_Pdiesterase_TIM-brl"/>
</dbReference>
<name>A0A8K0J6G5_9HYPO</name>
<dbReference type="OrthoDB" id="1046782at2759"/>
<proteinExistence type="predicted"/>
<comment type="caution">
    <text evidence="1">The sequence shown here is derived from an EMBL/GenBank/DDBJ whole genome shotgun (WGS) entry which is preliminary data.</text>
</comment>
<reference evidence="1" key="1">
    <citation type="journal article" date="2020" name="bioRxiv">
        <title>Whole genome comparisons of ergot fungi reveals the divergence and evolution of species within the genus Claviceps are the result of varying mechanisms driving genome evolution and host range expansion.</title>
        <authorList>
            <person name="Wyka S.A."/>
            <person name="Mondo S.J."/>
            <person name="Liu M."/>
            <person name="Dettman J."/>
            <person name="Nalam V."/>
            <person name="Broders K.D."/>
        </authorList>
    </citation>
    <scope>NUCLEOTIDE SEQUENCE</scope>
    <source>
        <strain evidence="1">CCC 489</strain>
    </source>
</reference>
<dbReference type="GO" id="GO:0008081">
    <property type="term" value="F:phosphoric diester hydrolase activity"/>
    <property type="evidence" value="ECO:0007669"/>
    <property type="project" value="InterPro"/>
</dbReference>
<evidence type="ECO:0000313" key="1">
    <source>
        <dbReference type="EMBL" id="KAG5923052.1"/>
    </source>
</evidence>